<dbReference type="Gene3D" id="3.40.50.300">
    <property type="entry name" value="P-loop containing nucleotide triphosphate hydrolases"/>
    <property type="match status" value="1"/>
</dbReference>
<dbReference type="PROSITE" id="PS50893">
    <property type="entry name" value="ABC_TRANSPORTER_2"/>
    <property type="match status" value="1"/>
</dbReference>
<keyword evidence="2 4" id="KW-0067">ATP-binding</keyword>
<dbReference type="InterPro" id="IPR003593">
    <property type="entry name" value="AAA+_ATPase"/>
</dbReference>
<dbReference type="AlphaFoldDB" id="A0A3M9MHS5"/>
<dbReference type="EMBL" id="RJJQ01000001">
    <property type="protein sequence ID" value="RNI25091.1"/>
    <property type="molecule type" value="Genomic_DNA"/>
</dbReference>
<sequence>MIRVDDVTAESHDGAVIFNALTLEVRDGQLAIVTGHAGSGKSALIDVCRGELRPVAGTVTLDPPGRCAVVTQGYELCESLTAAENIVLPLVARGMAYAEAAGLASNALGRLGIDSISDHLIDEISGGQRQRVAVARAIADSPAIVLADEPTSALDAENRAIVLAELRRVADAGAAVLVTTNDAQLAEDADASYDLGARLSPR</sequence>
<dbReference type="InterPro" id="IPR017871">
    <property type="entry name" value="ABC_transporter-like_CS"/>
</dbReference>
<gene>
    <name evidence="4" type="ORF">EFY87_00080</name>
</gene>
<dbReference type="GO" id="GO:0005524">
    <property type="term" value="F:ATP binding"/>
    <property type="evidence" value="ECO:0007669"/>
    <property type="project" value="UniProtKB-KW"/>
</dbReference>
<dbReference type="InterPro" id="IPR027417">
    <property type="entry name" value="P-loop_NTPase"/>
</dbReference>
<name>A0A3M9MHS5_9MICO</name>
<dbReference type="GO" id="GO:0005886">
    <property type="term" value="C:plasma membrane"/>
    <property type="evidence" value="ECO:0007669"/>
    <property type="project" value="TreeGrafter"/>
</dbReference>
<dbReference type="OrthoDB" id="3176024at2"/>
<dbReference type="GO" id="GO:0016887">
    <property type="term" value="F:ATP hydrolysis activity"/>
    <property type="evidence" value="ECO:0007669"/>
    <property type="project" value="InterPro"/>
</dbReference>
<dbReference type="Proteomes" id="UP000271678">
    <property type="component" value="Unassembled WGS sequence"/>
</dbReference>
<keyword evidence="1" id="KW-0547">Nucleotide-binding</keyword>
<dbReference type="InterPro" id="IPR003439">
    <property type="entry name" value="ABC_transporter-like_ATP-bd"/>
</dbReference>
<protein>
    <submittedName>
        <fullName evidence="4">ATP-binding cassette domain-containing protein</fullName>
    </submittedName>
</protein>
<evidence type="ECO:0000259" key="3">
    <source>
        <dbReference type="PROSITE" id="PS50893"/>
    </source>
</evidence>
<dbReference type="GO" id="GO:0022857">
    <property type="term" value="F:transmembrane transporter activity"/>
    <property type="evidence" value="ECO:0007669"/>
    <property type="project" value="TreeGrafter"/>
</dbReference>
<evidence type="ECO:0000256" key="1">
    <source>
        <dbReference type="ARBA" id="ARBA00022741"/>
    </source>
</evidence>
<dbReference type="InterPro" id="IPR015854">
    <property type="entry name" value="ABC_transpr_LolD-like"/>
</dbReference>
<proteinExistence type="predicted"/>
<dbReference type="SUPFAM" id="SSF52540">
    <property type="entry name" value="P-loop containing nucleoside triphosphate hydrolases"/>
    <property type="match status" value="1"/>
</dbReference>
<organism evidence="4 5">
    <name type="scientific">Flexivirga caeni</name>
    <dbReference type="NCBI Taxonomy" id="2294115"/>
    <lineage>
        <taxon>Bacteria</taxon>
        <taxon>Bacillati</taxon>
        <taxon>Actinomycetota</taxon>
        <taxon>Actinomycetes</taxon>
        <taxon>Micrococcales</taxon>
        <taxon>Dermacoccaceae</taxon>
        <taxon>Flexivirga</taxon>
    </lineage>
</organism>
<dbReference type="PANTHER" id="PTHR24220">
    <property type="entry name" value="IMPORT ATP-BINDING PROTEIN"/>
    <property type="match status" value="1"/>
</dbReference>
<accession>A0A3M9MHS5</accession>
<evidence type="ECO:0000256" key="2">
    <source>
        <dbReference type="ARBA" id="ARBA00022840"/>
    </source>
</evidence>
<reference evidence="4 5" key="1">
    <citation type="submission" date="2018-11" db="EMBL/GenBank/DDBJ databases">
        <title>Draft genome of Simplicispira Flexivirga sp. BO-16.</title>
        <authorList>
            <person name="Im W.T."/>
        </authorList>
    </citation>
    <scope>NUCLEOTIDE SEQUENCE [LARGE SCALE GENOMIC DNA]</scope>
    <source>
        <strain evidence="4 5">BO-16</strain>
    </source>
</reference>
<dbReference type="Pfam" id="PF00005">
    <property type="entry name" value="ABC_tran"/>
    <property type="match status" value="1"/>
</dbReference>
<comment type="caution">
    <text evidence="4">The sequence shown here is derived from an EMBL/GenBank/DDBJ whole genome shotgun (WGS) entry which is preliminary data.</text>
</comment>
<feature type="domain" description="ABC transporter" evidence="3">
    <location>
        <begin position="2"/>
        <end position="199"/>
    </location>
</feature>
<evidence type="ECO:0000313" key="5">
    <source>
        <dbReference type="Proteomes" id="UP000271678"/>
    </source>
</evidence>
<dbReference type="PROSITE" id="PS00211">
    <property type="entry name" value="ABC_TRANSPORTER_1"/>
    <property type="match status" value="1"/>
</dbReference>
<dbReference type="SMART" id="SM00382">
    <property type="entry name" value="AAA"/>
    <property type="match status" value="1"/>
</dbReference>
<dbReference type="RefSeq" id="WP_123269284.1">
    <property type="nucleotide sequence ID" value="NZ_RJJQ01000001.1"/>
</dbReference>
<evidence type="ECO:0000313" key="4">
    <source>
        <dbReference type="EMBL" id="RNI25091.1"/>
    </source>
</evidence>
<keyword evidence="5" id="KW-1185">Reference proteome</keyword>